<evidence type="ECO:0000313" key="5">
    <source>
        <dbReference type="EMBL" id="CAE0553238.1"/>
    </source>
</evidence>
<dbReference type="Pfam" id="PF00291">
    <property type="entry name" value="PALP"/>
    <property type="match status" value="1"/>
</dbReference>
<dbReference type="InterPro" id="IPR036052">
    <property type="entry name" value="TrpB-like_PALP_sf"/>
</dbReference>
<dbReference type="Gene3D" id="3.40.50.1100">
    <property type="match status" value="1"/>
</dbReference>
<dbReference type="GO" id="GO:0019148">
    <property type="term" value="F:D-cysteine desulfhydrase activity"/>
    <property type="evidence" value="ECO:0007669"/>
    <property type="project" value="TreeGrafter"/>
</dbReference>
<accession>A0A6V2RNJ6</accession>
<name>A0A6V2RNJ6_EMIHU</name>
<dbReference type="PANTHER" id="PTHR43780:SF7">
    <property type="entry name" value="D-CYSTEINE DESULFHYDRASE 2, MITOCHONDRIAL"/>
    <property type="match status" value="1"/>
</dbReference>
<protein>
    <recommendedName>
        <fullName evidence="4">Tryptophan synthase beta chain-like PALP domain-containing protein</fullName>
    </recommendedName>
</protein>
<dbReference type="InterPro" id="IPR027278">
    <property type="entry name" value="ACCD_DCysDesulf"/>
</dbReference>
<dbReference type="InterPro" id="IPR001926">
    <property type="entry name" value="TrpB-like_PALP"/>
</dbReference>
<reference evidence="5" key="1">
    <citation type="submission" date="2021-01" db="EMBL/GenBank/DDBJ databases">
        <authorList>
            <person name="Corre E."/>
            <person name="Pelletier E."/>
            <person name="Niang G."/>
            <person name="Scheremetjew M."/>
            <person name="Finn R."/>
            <person name="Kale V."/>
            <person name="Holt S."/>
            <person name="Cochrane G."/>
            <person name="Meng A."/>
            <person name="Brown T."/>
            <person name="Cohen L."/>
        </authorList>
    </citation>
    <scope>NUCLEOTIDE SEQUENCE</scope>
    <source>
        <strain evidence="5">379</strain>
    </source>
</reference>
<dbReference type="EMBL" id="HBIR01025816">
    <property type="protein sequence ID" value="CAE0553238.1"/>
    <property type="molecule type" value="Transcribed_RNA"/>
</dbReference>
<feature type="domain" description="Tryptophan synthase beta chain-like PALP" evidence="4">
    <location>
        <begin position="69"/>
        <end position="302"/>
    </location>
</feature>
<evidence type="ECO:0000256" key="3">
    <source>
        <dbReference type="ARBA" id="ARBA00022898"/>
    </source>
</evidence>
<keyword evidence="3" id="KW-0663">Pyridoxal phosphate</keyword>
<evidence type="ECO:0000256" key="1">
    <source>
        <dbReference type="ARBA" id="ARBA00001933"/>
    </source>
</evidence>
<gene>
    <name evidence="5" type="ORF">EHUX00137_LOCUS19877</name>
</gene>
<dbReference type="AlphaFoldDB" id="A0A6V2RNJ6"/>
<organism evidence="5">
    <name type="scientific">Emiliania huxleyi</name>
    <name type="common">Coccolithophore</name>
    <name type="synonym">Pontosphaera huxleyi</name>
    <dbReference type="NCBI Taxonomy" id="2903"/>
    <lineage>
        <taxon>Eukaryota</taxon>
        <taxon>Haptista</taxon>
        <taxon>Haptophyta</taxon>
        <taxon>Prymnesiophyceae</taxon>
        <taxon>Isochrysidales</taxon>
        <taxon>Noelaerhabdaceae</taxon>
        <taxon>Emiliania</taxon>
    </lineage>
</organism>
<sequence length="489" mass="49958">MLSVAAGAAGALALSLPTFVVLLRAMERSVGLAPPIPSQLAGESAEACALFRHLPALRLRLAWRSLGAVRTPVHSCGLNGRSFLVKREDLASPAYGGNKVRTLQHTLAVLEARRARAVAEGGAAPGMLVVGSGGSNQVVATAVHAARLGLPPPDVAWLSPDEPDLDNSLNMLSALSLPLGGRVTAWGASASGTLTLAASLLGLLPKLARGEVVFPIGANTAAGVLGQVGAMLELAEQVAGGEVADPGRVYLPVGSACTLSGLVLGVALARRLGLPAFRASEFELVGVPIHHLFAAAERTLRLHTAAPFSAVPLTVGHTVREGAAALAQLGGPDVTAEALAVLESEVRFVTRPDLVGLYGAHSAVSKAAAAEFDAGARVADGAGEAAPTPWMCGHFCAKALAALLEELDAAGAPAAPSLLWQTKSLVQPRGERDEWAALAAMPSSVRRWAAEGEAQSSLRPGCVPAEGAAPDGYRHLMTRVETSPSRTGD</sequence>
<dbReference type="PANTHER" id="PTHR43780">
    <property type="entry name" value="1-AMINOCYCLOPROPANE-1-CARBOXYLATE DEAMINASE-RELATED"/>
    <property type="match status" value="1"/>
</dbReference>
<comment type="cofactor">
    <cofactor evidence="1">
        <name>pyridoxal 5'-phosphate</name>
        <dbReference type="ChEBI" id="CHEBI:597326"/>
    </cofactor>
</comment>
<evidence type="ECO:0000259" key="4">
    <source>
        <dbReference type="Pfam" id="PF00291"/>
    </source>
</evidence>
<dbReference type="SUPFAM" id="SSF53686">
    <property type="entry name" value="Tryptophan synthase beta subunit-like PLP-dependent enzymes"/>
    <property type="match status" value="1"/>
</dbReference>
<comment type="similarity">
    <text evidence="2">Belongs to the ACC deaminase/D-cysteine desulfhydrase family.</text>
</comment>
<evidence type="ECO:0000256" key="2">
    <source>
        <dbReference type="ARBA" id="ARBA00008639"/>
    </source>
</evidence>
<proteinExistence type="inferred from homology"/>